<evidence type="ECO:0000259" key="3">
    <source>
        <dbReference type="Pfam" id="PF02719"/>
    </source>
</evidence>
<dbReference type="AlphaFoldDB" id="N1W5C1"/>
<dbReference type="Proteomes" id="UP000012227">
    <property type="component" value="Unassembled WGS sequence"/>
</dbReference>
<dbReference type="SUPFAM" id="SSF51735">
    <property type="entry name" value="NAD(P)-binding Rossmann-fold domains"/>
    <property type="match status" value="2"/>
</dbReference>
<evidence type="ECO:0000256" key="1">
    <source>
        <dbReference type="ARBA" id="ARBA00007430"/>
    </source>
</evidence>
<reference evidence="4 5" key="1">
    <citation type="submission" date="2013-03" db="EMBL/GenBank/DDBJ databases">
        <authorList>
            <person name="Harkins D.M."/>
            <person name="Durkin A.S."/>
            <person name="Brinkac L.M."/>
            <person name="Haft D.H."/>
            <person name="Selengut J.D."/>
            <person name="Sanka R."/>
            <person name="DePew J."/>
            <person name="Purushe J."/>
            <person name="Galloway R.L."/>
            <person name="Vinetz J.M."/>
            <person name="Sutton G.G."/>
            <person name="Nierman W.C."/>
            <person name="Fouts D.E."/>
        </authorList>
    </citation>
    <scope>NUCLEOTIDE SEQUENCE [LARGE SCALE GENOMIC DNA]</scope>
    <source>
        <strain evidence="4 5">Waz Holland</strain>
    </source>
</reference>
<dbReference type="STRING" id="1218591.LEP1GSC199_1277"/>
<dbReference type="CDD" id="cd05237">
    <property type="entry name" value="UDP_invert_4-6DH_SDR_e"/>
    <property type="match status" value="1"/>
</dbReference>
<dbReference type="InterPro" id="IPR036291">
    <property type="entry name" value="NAD(P)-bd_dom_sf"/>
</dbReference>
<keyword evidence="2" id="KW-1133">Transmembrane helix</keyword>
<dbReference type="Gene3D" id="3.40.50.720">
    <property type="entry name" value="NAD(P)-binding Rossmann-like Domain"/>
    <property type="match status" value="2"/>
</dbReference>
<dbReference type="InterPro" id="IPR051203">
    <property type="entry name" value="Polysaccharide_Synthase-Rel"/>
</dbReference>
<dbReference type="Pfam" id="PF13727">
    <property type="entry name" value="CoA_binding_3"/>
    <property type="match status" value="1"/>
</dbReference>
<dbReference type="InterPro" id="IPR003869">
    <property type="entry name" value="Polysac_CapD-like"/>
</dbReference>
<dbReference type="PANTHER" id="PTHR43318">
    <property type="entry name" value="UDP-N-ACETYLGLUCOSAMINE 4,6-DEHYDRATASE"/>
    <property type="match status" value="1"/>
</dbReference>
<evidence type="ECO:0000256" key="2">
    <source>
        <dbReference type="SAM" id="Phobius"/>
    </source>
</evidence>
<name>N1W5C1_9LEPT</name>
<accession>N1W5C1</accession>
<evidence type="ECO:0000313" key="4">
    <source>
        <dbReference type="EMBL" id="EMY70188.1"/>
    </source>
</evidence>
<evidence type="ECO:0000313" key="5">
    <source>
        <dbReference type="Proteomes" id="UP000012227"/>
    </source>
</evidence>
<keyword evidence="2" id="KW-0472">Membrane</keyword>
<protein>
    <submittedName>
        <fullName evidence="4">Polysaccharide biosynthesis protein</fullName>
    </submittedName>
</protein>
<dbReference type="Pfam" id="PF02719">
    <property type="entry name" value="Polysacc_synt_2"/>
    <property type="match status" value="1"/>
</dbReference>
<dbReference type="EMBL" id="AOGY02000039">
    <property type="protein sequence ID" value="EMY70188.1"/>
    <property type="molecule type" value="Genomic_DNA"/>
</dbReference>
<organism evidence="4 5">
    <name type="scientific">Leptospira vanthielii serovar Holland str. Waz Holland = ATCC 700522</name>
    <dbReference type="NCBI Taxonomy" id="1218591"/>
    <lineage>
        <taxon>Bacteria</taxon>
        <taxon>Pseudomonadati</taxon>
        <taxon>Spirochaetota</taxon>
        <taxon>Spirochaetia</taxon>
        <taxon>Leptospirales</taxon>
        <taxon>Leptospiraceae</taxon>
        <taxon>Leptospira</taxon>
    </lineage>
</organism>
<feature type="transmembrane region" description="Helical" evidence="2">
    <location>
        <begin position="21"/>
        <end position="42"/>
    </location>
</feature>
<gene>
    <name evidence="4" type="ORF">LEP1GSC199_1277</name>
</gene>
<comment type="caution">
    <text evidence="4">The sequence shown here is derived from an EMBL/GenBank/DDBJ whole genome shotgun (WGS) entry which is preliminary data.</text>
</comment>
<feature type="transmembrane region" description="Helical" evidence="2">
    <location>
        <begin position="54"/>
        <end position="74"/>
    </location>
</feature>
<keyword evidence="2" id="KW-0812">Transmembrane</keyword>
<dbReference type="PANTHER" id="PTHR43318:SF1">
    <property type="entry name" value="POLYSACCHARIDE BIOSYNTHESIS PROTEIN EPSC-RELATED"/>
    <property type="match status" value="1"/>
</dbReference>
<feature type="domain" description="Polysaccharide biosynthesis protein CapD-like" evidence="3">
    <location>
        <begin position="230"/>
        <end position="514"/>
    </location>
</feature>
<proteinExistence type="inferred from homology"/>
<sequence>MVFLFSGIYRSLWSYASLHDLLSIIKATVLSSLVSTLALLFYNRFYQLSRMVPILDTLILLGFLCLRSLSWRMLREQIFSSEKSKRGTPVILVGAGKLGSSFLTEIRRNVDLDYQPIGFLDDNLSKKGGYIQGVPILGSTDDIGKILVQYGVKKVIMTVPQPDGRVVSKLKKECEGAGVDFKILPTFGEYLSAKPNITQLREVQVEDLLGRPTVDLEIESIRSYLEKRVILVTGAGGSIGSEICRQVALFKPSVLVILDAAETPLYEIDYELRKSFADLNIDIRPVIADVKNLSRISAIFEEHRPSVVFHSAAYKHVPMMEINPSEAVLNNVMGTKNVADVCRLIGVDRFVLISTDKAVNPVNVMGASKRAAEIYLQHISQNSRTKFITVRFGNVLGSNGSVIPRFREQIKRGGPVTVTHPDVIRYFMTIPEATQLVLQAGSMGEHGEIFLLDMGEPVKILSLAEEMIRLSGYTPHKDITIEFSGLRPGEKLYEELLLNQEGIKKTHHPKIRIAAPLENYNLLLFQNKLNRLFSLAKANKNREIFGAFKDIIPEYKIHDEYIEWETSHGKRNL</sequence>
<comment type="similarity">
    <text evidence="1">Belongs to the polysaccharide synthase family.</text>
</comment>